<comment type="similarity">
    <text evidence="1 5">Belongs to the MreC family.</text>
</comment>
<keyword evidence="9" id="KW-1185">Reference proteome</keyword>
<feature type="coiled-coil region" evidence="6">
    <location>
        <begin position="86"/>
        <end position="113"/>
    </location>
</feature>
<dbReference type="Proteomes" id="UP000605259">
    <property type="component" value="Unassembled WGS sequence"/>
</dbReference>
<dbReference type="PIRSF" id="PIRSF038471">
    <property type="entry name" value="MreC"/>
    <property type="match status" value="1"/>
</dbReference>
<evidence type="ECO:0000256" key="5">
    <source>
        <dbReference type="PIRNR" id="PIRNR038471"/>
    </source>
</evidence>
<dbReference type="PANTHER" id="PTHR34138">
    <property type="entry name" value="CELL SHAPE-DETERMINING PROTEIN MREC"/>
    <property type="match status" value="1"/>
</dbReference>
<dbReference type="GO" id="GO:0005886">
    <property type="term" value="C:plasma membrane"/>
    <property type="evidence" value="ECO:0007669"/>
    <property type="project" value="TreeGrafter"/>
</dbReference>
<evidence type="ECO:0000256" key="6">
    <source>
        <dbReference type="SAM" id="Coils"/>
    </source>
</evidence>
<dbReference type="Gene3D" id="2.40.10.350">
    <property type="entry name" value="Rod shape-determining protein MreC, domain 2"/>
    <property type="match status" value="1"/>
</dbReference>
<evidence type="ECO:0000256" key="3">
    <source>
        <dbReference type="ARBA" id="ARBA00022960"/>
    </source>
</evidence>
<evidence type="ECO:0000313" key="9">
    <source>
        <dbReference type="Proteomes" id="UP000605259"/>
    </source>
</evidence>
<reference evidence="8" key="1">
    <citation type="journal article" date="2014" name="Int. J. Syst. Evol. Microbiol.">
        <title>Complete genome sequence of Corynebacterium casei LMG S-19264T (=DSM 44701T), isolated from a smear-ripened cheese.</title>
        <authorList>
            <consortium name="US DOE Joint Genome Institute (JGI-PGF)"/>
            <person name="Walter F."/>
            <person name="Albersmeier A."/>
            <person name="Kalinowski J."/>
            <person name="Ruckert C."/>
        </authorList>
    </citation>
    <scope>NUCLEOTIDE SEQUENCE</scope>
    <source>
        <strain evidence="8">CGMCC 1.12698</strain>
    </source>
</reference>
<dbReference type="InterPro" id="IPR042177">
    <property type="entry name" value="Cell/Rod_1"/>
</dbReference>
<dbReference type="GO" id="GO:0008360">
    <property type="term" value="P:regulation of cell shape"/>
    <property type="evidence" value="ECO:0007669"/>
    <property type="project" value="UniProtKB-KW"/>
</dbReference>
<reference evidence="8" key="2">
    <citation type="submission" date="2020-09" db="EMBL/GenBank/DDBJ databases">
        <authorList>
            <person name="Sun Q."/>
            <person name="Zhou Y."/>
        </authorList>
    </citation>
    <scope>NUCLEOTIDE SEQUENCE</scope>
    <source>
        <strain evidence="8">CGMCC 1.12698</strain>
    </source>
</reference>
<evidence type="ECO:0000256" key="2">
    <source>
        <dbReference type="ARBA" id="ARBA00013855"/>
    </source>
</evidence>
<organism evidence="8 9">
    <name type="scientific">Priestia taiwanensis</name>
    <dbReference type="NCBI Taxonomy" id="1347902"/>
    <lineage>
        <taxon>Bacteria</taxon>
        <taxon>Bacillati</taxon>
        <taxon>Bacillota</taxon>
        <taxon>Bacilli</taxon>
        <taxon>Bacillales</taxon>
        <taxon>Bacillaceae</taxon>
        <taxon>Priestia</taxon>
    </lineage>
</organism>
<comment type="function">
    <text evidence="5">Involved in formation and maintenance of cell shape.</text>
</comment>
<proteinExistence type="inferred from homology"/>
<gene>
    <name evidence="8" type="ORF">GCM10007140_26830</name>
</gene>
<name>A0A917AVJ5_9BACI</name>
<keyword evidence="6" id="KW-0175">Coiled coil</keyword>
<dbReference type="PANTHER" id="PTHR34138:SF1">
    <property type="entry name" value="CELL SHAPE-DETERMINING PROTEIN MREC"/>
    <property type="match status" value="1"/>
</dbReference>
<sequence length="282" mass="31404">MPRFFRNKRVVILAISFVVLVALIIFSLRENRELTWPERFAKDTVGLVQSAFHVPAQYVAGFFENVKDLKNTYEENKVLKARIDESAAVAAKVNGLEDEVKRLEAILKKKEGLHAFEPIVADVITRNPNGWYDVVRINVGKEDGIKKDMAVTTAQGLVGKVKSVGEFYSDVELLSGDSRTNRISAIARGPEGKDIFGTIEGYDEETQTLLFKRIPSNAPIEVGQEVVTSAMSDIFPKDLAIGTVEKVEPDEFGLTKIAYVKPVADFYDIRHVIVTKSKGVQE</sequence>
<accession>A0A917AVJ5</accession>
<dbReference type="InterPro" id="IPR055342">
    <property type="entry name" value="MreC_beta-barrel_core"/>
</dbReference>
<dbReference type="InterPro" id="IPR007221">
    <property type="entry name" value="MreC"/>
</dbReference>
<dbReference type="Pfam" id="PF04085">
    <property type="entry name" value="MreC"/>
    <property type="match status" value="1"/>
</dbReference>
<evidence type="ECO:0000256" key="4">
    <source>
        <dbReference type="ARBA" id="ARBA00032089"/>
    </source>
</evidence>
<dbReference type="AlphaFoldDB" id="A0A917AVJ5"/>
<evidence type="ECO:0000256" key="1">
    <source>
        <dbReference type="ARBA" id="ARBA00009369"/>
    </source>
</evidence>
<dbReference type="EMBL" id="BMFK01000002">
    <property type="protein sequence ID" value="GGE75687.1"/>
    <property type="molecule type" value="Genomic_DNA"/>
</dbReference>
<comment type="caution">
    <text evidence="8">The sequence shown here is derived from an EMBL/GenBank/DDBJ whole genome shotgun (WGS) entry which is preliminary data.</text>
</comment>
<evidence type="ECO:0000259" key="7">
    <source>
        <dbReference type="Pfam" id="PF04085"/>
    </source>
</evidence>
<evidence type="ECO:0000313" key="8">
    <source>
        <dbReference type="EMBL" id="GGE75687.1"/>
    </source>
</evidence>
<dbReference type="Gene3D" id="2.40.10.340">
    <property type="entry name" value="Rod shape-determining protein MreC, domain 1"/>
    <property type="match status" value="1"/>
</dbReference>
<feature type="domain" description="Rod shape-determining protein MreC beta-barrel core" evidence="7">
    <location>
        <begin position="123"/>
        <end position="275"/>
    </location>
</feature>
<dbReference type="RefSeq" id="WP_188388994.1">
    <property type="nucleotide sequence ID" value="NZ_BMFK01000002.1"/>
</dbReference>
<keyword evidence="3 5" id="KW-0133">Cell shape</keyword>
<protein>
    <recommendedName>
        <fullName evidence="2 5">Cell shape-determining protein MreC</fullName>
    </recommendedName>
    <alternativeName>
        <fullName evidence="4 5">Cell shape protein MreC</fullName>
    </alternativeName>
</protein>
<dbReference type="NCBIfam" id="TIGR00219">
    <property type="entry name" value="mreC"/>
    <property type="match status" value="1"/>
</dbReference>
<dbReference type="InterPro" id="IPR042175">
    <property type="entry name" value="Cell/Rod_MreC_2"/>
</dbReference>